<dbReference type="Gene3D" id="3.30.428.10">
    <property type="entry name" value="HIT-like"/>
    <property type="match status" value="1"/>
</dbReference>
<reference evidence="4" key="1">
    <citation type="submission" date="2016-03" db="EMBL/GenBank/DDBJ databases">
        <title>Complete genome sequence of Solimmundus cernigliae, representing a novel lineage of polycyclic aromatic hydrocarbon degraders within the Gammaproteobacteria.</title>
        <authorList>
            <person name="Singleton D.R."/>
            <person name="Dickey A.N."/>
            <person name="Scholl E.H."/>
            <person name="Wright F.A."/>
            <person name="Aitken M.D."/>
        </authorList>
    </citation>
    <scope>NUCLEOTIDE SEQUENCE [LARGE SCALE GENOMIC DNA]</scope>
    <source>
        <strain evidence="4">TR3.2</strain>
    </source>
</reference>
<dbReference type="Proteomes" id="UP000092952">
    <property type="component" value="Chromosome"/>
</dbReference>
<evidence type="ECO:0000259" key="2">
    <source>
        <dbReference type="PROSITE" id="PS51084"/>
    </source>
</evidence>
<dbReference type="InterPro" id="IPR011146">
    <property type="entry name" value="HIT-like"/>
</dbReference>
<dbReference type="RefSeq" id="WP_068805345.1">
    <property type="nucleotide sequence ID" value="NZ_CP014671.1"/>
</dbReference>
<keyword evidence="3" id="KW-0378">Hydrolase</keyword>
<dbReference type="STRING" id="1810504.PG2T_11120"/>
<proteinExistence type="predicted"/>
<dbReference type="InParanoid" id="A0A1B1YUW3"/>
<dbReference type="InterPro" id="IPR052908">
    <property type="entry name" value="AP-4-A_phosphorylase"/>
</dbReference>
<dbReference type="OrthoDB" id="9799145at2"/>
<dbReference type="KEGG" id="gbi:PG2T_11120"/>
<keyword evidence="4" id="KW-1185">Reference proteome</keyword>
<dbReference type="EMBL" id="CP014671">
    <property type="protein sequence ID" value="ANX04660.1"/>
    <property type="molecule type" value="Genomic_DNA"/>
</dbReference>
<name>A0A1B1YUW3_9GAMM</name>
<dbReference type="PANTHER" id="PTHR42997">
    <property type="entry name" value="HIT FAMILY HYDROLASE"/>
    <property type="match status" value="1"/>
</dbReference>
<sequence length="141" mass="15544">MNAPCPLCHPDRETVLWQDRSARVVLVGDPAYPGFCRVIWQAHVAEMTDLAPAQRRHLMELVFGVETALRQVLRPTKINLASLGNQVPHVHWHVIPRFADDASFPDAIWAAPRRAGGQRSVDAAALRQALRSTLPAAGETA</sequence>
<gene>
    <name evidence="3" type="ORF">PG2T_11120</name>
</gene>
<dbReference type="PROSITE" id="PS51084">
    <property type="entry name" value="HIT_2"/>
    <property type="match status" value="1"/>
</dbReference>
<dbReference type="AlphaFoldDB" id="A0A1B1YUW3"/>
<dbReference type="InterPro" id="IPR036265">
    <property type="entry name" value="HIT-like_sf"/>
</dbReference>
<dbReference type="InterPro" id="IPR026026">
    <property type="entry name" value="HIT_Hint"/>
</dbReference>
<evidence type="ECO:0000313" key="4">
    <source>
        <dbReference type="Proteomes" id="UP000092952"/>
    </source>
</evidence>
<dbReference type="Pfam" id="PF01230">
    <property type="entry name" value="HIT"/>
    <property type="match status" value="1"/>
</dbReference>
<feature type="domain" description="HIT" evidence="2">
    <location>
        <begin position="3"/>
        <end position="104"/>
    </location>
</feature>
<evidence type="ECO:0000313" key="3">
    <source>
        <dbReference type="EMBL" id="ANX04660.1"/>
    </source>
</evidence>
<dbReference type="GO" id="GO:0016787">
    <property type="term" value="F:hydrolase activity"/>
    <property type="evidence" value="ECO:0007669"/>
    <property type="project" value="UniProtKB-KW"/>
</dbReference>
<organism evidence="3 4">
    <name type="scientific">Immundisolibacter cernigliae</name>
    <dbReference type="NCBI Taxonomy" id="1810504"/>
    <lineage>
        <taxon>Bacteria</taxon>
        <taxon>Pseudomonadati</taxon>
        <taxon>Pseudomonadota</taxon>
        <taxon>Gammaproteobacteria</taxon>
        <taxon>Immundisolibacterales</taxon>
        <taxon>Immundisolibacteraceae</taxon>
        <taxon>Immundisolibacter</taxon>
    </lineage>
</organism>
<evidence type="ECO:0000256" key="1">
    <source>
        <dbReference type="PROSITE-ProRule" id="PRU00464"/>
    </source>
</evidence>
<accession>A0A1B1YUW3</accession>
<dbReference type="PIRSF" id="PIRSF000714">
    <property type="entry name" value="HIT"/>
    <property type="match status" value="1"/>
</dbReference>
<protein>
    <submittedName>
        <fullName evidence="3">HIT family hydrolase</fullName>
    </submittedName>
</protein>
<feature type="short sequence motif" description="Histidine triad motif" evidence="1">
    <location>
        <begin position="89"/>
        <end position="93"/>
    </location>
</feature>
<dbReference type="SUPFAM" id="SSF54197">
    <property type="entry name" value="HIT-like"/>
    <property type="match status" value="1"/>
</dbReference>
<dbReference type="PANTHER" id="PTHR42997:SF1">
    <property type="entry name" value="AP-4-A PHOSPHORYLASE"/>
    <property type="match status" value="1"/>
</dbReference>